<feature type="transmembrane region" description="Helical" evidence="1">
    <location>
        <begin position="311"/>
        <end position="333"/>
    </location>
</feature>
<evidence type="ECO:0000313" key="3">
    <source>
        <dbReference type="Proteomes" id="UP001530293"/>
    </source>
</evidence>
<keyword evidence="1" id="KW-0472">Membrane</keyword>
<proteinExistence type="predicted"/>
<dbReference type="Proteomes" id="UP001530293">
    <property type="component" value="Unassembled WGS sequence"/>
</dbReference>
<organism evidence="2 3">
    <name type="scientific">Discostella pseudostelligera</name>
    <dbReference type="NCBI Taxonomy" id="259834"/>
    <lineage>
        <taxon>Eukaryota</taxon>
        <taxon>Sar</taxon>
        <taxon>Stramenopiles</taxon>
        <taxon>Ochrophyta</taxon>
        <taxon>Bacillariophyta</taxon>
        <taxon>Coscinodiscophyceae</taxon>
        <taxon>Thalassiosirophycidae</taxon>
        <taxon>Stephanodiscales</taxon>
        <taxon>Stephanodiscaceae</taxon>
        <taxon>Discostella</taxon>
    </lineage>
</organism>
<gene>
    <name evidence="2" type="ORF">ACHAWU_009841</name>
</gene>
<keyword evidence="3" id="KW-1185">Reference proteome</keyword>
<evidence type="ECO:0000313" key="2">
    <source>
        <dbReference type="EMBL" id="KAL3756447.1"/>
    </source>
</evidence>
<evidence type="ECO:0000256" key="1">
    <source>
        <dbReference type="SAM" id="Phobius"/>
    </source>
</evidence>
<accession>A0ABD3LYH5</accession>
<protein>
    <submittedName>
        <fullName evidence="2">Uncharacterized protein</fullName>
    </submittedName>
</protein>
<keyword evidence="1" id="KW-1133">Transmembrane helix</keyword>
<reference evidence="2 3" key="1">
    <citation type="submission" date="2024-10" db="EMBL/GenBank/DDBJ databases">
        <title>Updated reference genomes for cyclostephanoid diatoms.</title>
        <authorList>
            <person name="Roberts W.R."/>
            <person name="Alverson A.J."/>
        </authorList>
    </citation>
    <scope>NUCLEOTIDE SEQUENCE [LARGE SCALE GENOMIC DNA]</scope>
    <source>
        <strain evidence="2 3">AJA232-27</strain>
    </source>
</reference>
<sequence>MREMYSYFALILLGGSGSAIEAFQQAHHRQMMIRRPQHPSAVTITALHSTSDNEALKAELSEYLRKREEVNADAAAKTEIGKVIGGTRGNVVLEYISGAPNKERVQEDAPEIFDYDELEKYGFGHLTTKIMKSGGRRAMYQLMNLPEPATPKRLTKKKSAPKLVIDRTGETDEARYSGLKISQALDDDAIGKALEEAARKVKQGESLRKRLVEEDYVMPYADSKNVGPRQTPLWTPEKLDEAGKKAGQAQAWARKARMGALKKDPFERLAIEGKLRVYSIFVALFVAFSYGNSTPTALNSIGLDNDDILVFFKIPALILLVGGIGSALVNLAFAPPKKRSSFVWAMKGLMGGPLAVRQLSELDDLKTFGESEG</sequence>
<dbReference type="AlphaFoldDB" id="A0ABD3LYH5"/>
<dbReference type="EMBL" id="JALLBG020000303">
    <property type="protein sequence ID" value="KAL3756447.1"/>
    <property type="molecule type" value="Genomic_DNA"/>
</dbReference>
<comment type="caution">
    <text evidence="2">The sequence shown here is derived from an EMBL/GenBank/DDBJ whole genome shotgun (WGS) entry which is preliminary data.</text>
</comment>
<keyword evidence="1" id="KW-0812">Transmembrane</keyword>
<feature type="transmembrane region" description="Helical" evidence="1">
    <location>
        <begin position="6"/>
        <end position="24"/>
    </location>
</feature>
<name>A0ABD3LYH5_9STRA</name>
<feature type="transmembrane region" description="Helical" evidence="1">
    <location>
        <begin position="275"/>
        <end position="291"/>
    </location>
</feature>